<keyword evidence="2" id="KW-1185">Reference proteome</keyword>
<organism evidence="1 2">
    <name type="scientific">Prauserella muralis</name>
    <dbReference type="NCBI Taxonomy" id="588067"/>
    <lineage>
        <taxon>Bacteria</taxon>
        <taxon>Bacillati</taxon>
        <taxon>Actinomycetota</taxon>
        <taxon>Actinomycetes</taxon>
        <taxon>Pseudonocardiales</taxon>
        <taxon>Pseudonocardiaceae</taxon>
        <taxon>Prauserella</taxon>
    </lineage>
</organism>
<dbReference type="EMBL" id="MASW01000006">
    <property type="protein sequence ID" value="PXY21251.1"/>
    <property type="molecule type" value="Genomic_DNA"/>
</dbReference>
<reference evidence="1 2" key="1">
    <citation type="submission" date="2016-07" db="EMBL/GenBank/DDBJ databases">
        <title>Draft genome sequence of Prauserella muralis DSM 45305, isolated from a mould-covered wall in an indoor environment.</title>
        <authorList>
            <person name="Ruckert C."/>
            <person name="Albersmeier A."/>
            <person name="Jiang C.-L."/>
            <person name="Jiang Y."/>
            <person name="Kalinowski J."/>
            <person name="Schneider O."/>
            <person name="Winkler A."/>
            <person name="Zotchev S.B."/>
        </authorList>
    </citation>
    <scope>NUCLEOTIDE SEQUENCE [LARGE SCALE GENOMIC DNA]</scope>
    <source>
        <strain evidence="1 2">DSM 45305</strain>
    </source>
</reference>
<dbReference type="AlphaFoldDB" id="A0A2V4ALS4"/>
<comment type="caution">
    <text evidence="1">The sequence shown here is derived from an EMBL/GenBank/DDBJ whole genome shotgun (WGS) entry which is preliminary data.</text>
</comment>
<gene>
    <name evidence="1" type="ORF">BAY60_27750</name>
</gene>
<proteinExistence type="predicted"/>
<accession>A0A2V4ALS4</accession>
<sequence>MRSNSAITSASISPFGDDEAAFARDGVAIAFDCVQTEQNMLEPAAFGDGGVLDRPDRRGQ</sequence>
<name>A0A2V4ALS4_9PSEU</name>
<dbReference type="Proteomes" id="UP000249915">
    <property type="component" value="Unassembled WGS sequence"/>
</dbReference>
<evidence type="ECO:0000313" key="1">
    <source>
        <dbReference type="EMBL" id="PXY21251.1"/>
    </source>
</evidence>
<protein>
    <submittedName>
        <fullName evidence="1">Uncharacterized protein</fullName>
    </submittedName>
</protein>
<evidence type="ECO:0000313" key="2">
    <source>
        <dbReference type="Proteomes" id="UP000249915"/>
    </source>
</evidence>